<dbReference type="EMBL" id="CP036299">
    <property type="protein sequence ID" value="QDV30747.1"/>
    <property type="molecule type" value="Genomic_DNA"/>
</dbReference>
<evidence type="ECO:0000313" key="2">
    <source>
        <dbReference type="EMBL" id="QDV30747.1"/>
    </source>
</evidence>
<reference evidence="2 3" key="1">
    <citation type="submission" date="2019-02" db="EMBL/GenBank/DDBJ databases">
        <title>Deep-cultivation of Planctomycetes and their phenomic and genomic characterization uncovers novel biology.</title>
        <authorList>
            <person name="Wiegand S."/>
            <person name="Jogler M."/>
            <person name="Boedeker C."/>
            <person name="Pinto D."/>
            <person name="Vollmers J."/>
            <person name="Rivas-Marin E."/>
            <person name="Kohn T."/>
            <person name="Peeters S.H."/>
            <person name="Heuer A."/>
            <person name="Rast P."/>
            <person name="Oberbeckmann S."/>
            <person name="Bunk B."/>
            <person name="Jeske O."/>
            <person name="Meyerdierks A."/>
            <person name="Storesund J.E."/>
            <person name="Kallscheuer N."/>
            <person name="Luecker S."/>
            <person name="Lage O.M."/>
            <person name="Pohl T."/>
            <person name="Merkel B.J."/>
            <person name="Hornburger P."/>
            <person name="Mueller R.-W."/>
            <person name="Bruemmer F."/>
            <person name="Labrenz M."/>
            <person name="Spormann A.M."/>
            <person name="Op den Camp H."/>
            <person name="Overmann J."/>
            <person name="Amann R."/>
            <person name="Jetten M.S.M."/>
            <person name="Mascher T."/>
            <person name="Medema M.H."/>
            <person name="Devos D.P."/>
            <person name="Kaster A.-K."/>
            <person name="Ovreas L."/>
            <person name="Rohde M."/>
            <person name="Galperin M.Y."/>
            <person name="Jogler C."/>
        </authorList>
    </citation>
    <scope>NUCLEOTIDE SEQUENCE [LARGE SCALE GENOMIC DNA]</scope>
    <source>
        <strain evidence="2 3">Spb1</strain>
    </source>
</reference>
<evidence type="ECO:0000256" key="1">
    <source>
        <dbReference type="SAM" id="MobiDB-lite"/>
    </source>
</evidence>
<evidence type="ECO:0000313" key="3">
    <source>
        <dbReference type="Proteomes" id="UP000315349"/>
    </source>
</evidence>
<organism evidence="2 3">
    <name type="scientific">Planctopirus ephydatiae</name>
    <dbReference type="NCBI Taxonomy" id="2528019"/>
    <lineage>
        <taxon>Bacteria</taxon>
        <taxon>Pseudomonadati</taxon>
        <taxon>Planctomycetota</taxon>
        <taxon>Planctomycetia</taxon>
        <taxon>Planctomycetales</taxon>
        <taxon>Planctomycetaceae</taxon>
        <taxon>Planctopirus</taxon>
    </lineage>
</organism>
<accession>A0A518GQ52</accession>
<proteinExistence type="predicted"/>
<sequence>MEVSALTREIAGYLNLSGGRRDTQFLMRLNQLARLAPQWKLQQKLLNETLEACHQENVTGFENIEQGQSAISLAFDHVFPAYVNHHQDLLGHLEPETLQLPFFLGRIFESILEQGGPWNEEPRIVDGSLRILNDFLGYRPMALLENQRKLEPYANERFCPLPLYIKGAGVGESPYREIIEKSLELLTNTTPEILTDAWFYLPNLDELSLDPRAHDHLHPANKRTNYLFGEWDPHLIDLHGMYRRFVVRKVILDALLKWMGEQKKVPHDELVYDAAAVLAGTILMASAISGAGPETHDSTITLTSLLPRVARQRDRFYATLLENAEGARAKRLQKQAKVTQQPFGHVRQHLNMYLAEYGAQQVQRRHLAYLFARMGYADEARRQAGIIPAAAARFDCEIQWRFTFFRKEIEKGDLDQACRLIDEIEGFLHRGIRCGAIVDPWNILGFQGHFPLFSSREDSVPDQRVEQLLNLVELILEAYAIALQDAAVRGRTDRYNELKRKFSRFAEWWDRFGTPTVADLPLVQGQESYDSALHVAETLSEWRSAGEAAGDVQFWRQHVDRFESSKAYAQVVESLLDRKDTVASLGLLIQWLSQVEEVGLESGPHSLFGLMVDWLELALDSNSQPPQPQWKNILRMFDSVEANAGELWTIPRLSTVLQGGIQQEHETTSGEDEANDGDSTLFGAAYDGMVFRDTANDGLESDTADSGGSSEPGEFEVIETLLEPRLKFARMMTQMWQIAASECTMAEATQKSTSSEETSRPAAFFPADHVEEWLKQCVELQQQLKLLMEDLEKHGVIESSGDHEANIEFDMQIQTKFYLLQSIIYIQISAQVARWCLEALLAETTGKIVASDHEEQMIVESILGILRRDPAEVRKLLPALLKELQKRPLLYIPLEHDGDPGEMLNARIAQAIIRFMLCHLPRLGLLKETWHLLQAAHEMERSSRPAGMAVTEFDRLFRIALRNSLESIIHASRQWQRGKFADEDLIEIVGSTVEHYLDQWLDHSSTMRLSTVESLKMDGVWDQTREFIKKYGNEFLNARVLTLGNLRTILHQGIEKYLAYLEESEDPLHPIPLLEDIRGGKISTREASETLRLIYQVIVDRFDRFLEYNSTTTQSDYGQLFFSLLDFLRLETSYERDAWNLLPVAIAHEVLTRQGRQEAAEIWEEVFTVKTEDMSERHLAELKKLERQYGMRLPSVTSHLQERFVKPLAVNNMLALIPRAVEEAKKTPMETIAIRSLVEQIEEYLKSSLGSGLDVPHWLRALEEELNEGISHSGWTGADAEPELNLLGLNFTLREMRQQLKTWKAPPGGRKKNDSGNA</sequence>
<dbReference type="OrthoDB" id="220607at2"/>
<gene>
    <name evidence="2" type="ORF">Spb1_26810</name>
</gene>
<protein>
    <submittedName>
        <fullName evidence="2">Uncharacterized protein</fullName>
    </submittedName>
</protein>
<dbReference type="Proteomes" id="UP000315349">
    <property type="component" value="Chromosome"/>
</dbReference>
<keyword evidence="3" id="KW-1185">Reference proteome</keyword>
<feature type="region of interest" description="Disordered" evidence="1">
    <location>
        <begin position="659"/>
        <end position="679"/>
    </location>
</feature>
<dbReference type="KEGG" id="peh:Spb1_26810"/>
<feature type="region of interest" description="Disordered" evidence="1">
    <location>
        <begin position="695"/>
        <end position="714"/>
    </location>
</feature>
<name>A0A518GQ52_9PLAN</name>